<feature type="transmembrane region" description="Helical" evidence="10">
    <location>
        <begin position="21"/>
        <end position="40"/>
    </location>
</feature>
<accession>A0A1I6H1A2</accession>
<evidence type="ECO:0000256" key="6">
    <source>
        <dbReference type="ARBA" id="ARBA00022692"/>
    </source>
</evidence>
<dbReference type="RefSeq" id="WP_092008911.1">
    <property type="nucleotide sequence ID" value="NZ_FOYW01000001.1"/>
</dbReference>
<keyword evidence="4 10" id="KW-0997">Cell inner membrane</keyword>
<evidence type="ECO:0000256" key="3">
    <source>
        <dbReference type="ARBA" id="ARBA00022475"/>
    </source>
</evidence>
<keyword evidence="7 10" id="KW-1133">Transmembrane helix</keyword>
<evidence type="ECO:0000256" key="7">
    <source>
        <dbReference type="ARBA" id="ARBA00022989"/>
    </source>
</evidence>
<dbReference type="PANTHER" id="PTHR30558:SF7">
    <property type="entry name" value="TOL-PAL SYSTEM PROTEIN TOLR"/>
    <property type="match status" value="1"/>
</dbReference>
<evidence type="ECO:0000256" key="10">
    <source>
        <dbReference type="HAMAP-Rule" id="MF_02203"/>
    </source>
</evidence>
<keyword evidence="3 10" id="KW-1003">Cell membrane</keyword>
<name>A0A1I6H1A2_9GAMM</name>
<sequence length="150" mass="16188">MKGGMMQSVRRKPMSEINVVPYIDVMLVLLVIFMVTAPMLTQGVKVDLPETSADPIQAEKETESVVVSVDANGAYYLEVGDQGSDPMALGQVQEMVGRIMAERTNREVLVRGDQNVDYGTVVRLMSALQRAGATNVGLITEAEEINNAGG</sequence>
<comment type="subcellular location">
    <subcellularLocation>
        <location evidence="10">Cell inner membrane</location>
        <topology evidence="10">Single-pass membrane protein</topology>
    </subcellularLocation>
    <subcellularLocation>
        <location evidence="1">Cell membrane</location>
        <topology evidence="1">Single-pass membrane protein</topology>
    </subcellularLocation>
</comment>
<dbReference type="GO" id="GO:0015031">
    <property type="term" value="P:protein transport"/>
    <property type="evidence" value="ECO:0007669"/>
    <property type="project" value="InterPro"/>
</dbReference>
<dbReference type="Proteomes" id="UP000198644">
    <property type="component" value="Unassembled WGS sequence"/>
</dbReference>
<evidence type="ECO:0000313" key="11">
    <source>
        <dbReference type="EMBL" id="SFR48220.1"/>
    </source>
</evidence>
<keyword evidence="8 10" id="KW-0472">Membrane</keyword>
<dbReference type="InterPro" id="IPR003400">
    <property type="entry name" value="ExbD"/>
</dbReference>
<comment type="function">
    <text evidence="10">Part of the Tol-Pal system, which plays a role in outer membrane invagination during cell division and is important for maintaining outer membrane integrity.</text>
</comment>
<dbReference type="HAMAP" id="MF_02203">
    <property type="entry name" value="TolR"/>
    <property type="match status" value="1"/>
</dbReference>
<dbReference type="STRING" id="650891.SAMN05216203_0720"/>
<evidence type="ECO:0000256" key="8">
    <source>
        <dbReference type="ARBA" id="ARBA00023136"/>
    </source>
</evidence>
<keyword evidence="6 10" id="KW-0812">Transmembrane</keyword>
<evidence type="ECO:0000313" key="12">
    <source>
        <dbReference type="Proteomes" id="UP000198644"/>
    </source>
</evidence>
<comment type="subunit">
    <text evidence="10">The Tol-Pal system is composed of five core proteins: the inner membrane proteins TolA, TolQ and TolR, the periplasmic protein TolB and the outer membrane protein Pal. They form a network linking the inner and outer membranes and the peptidoglycan layer.</text>
</comment>
<evidence type="ECO:0000256" key="1">
    <source>
        <dbReference type="ARBA" id="ARBA00004162"/>
    </source>
</evidence>
<dbReference type="AlphaFoldDB" id="A0A1I6H1A2"/>
<organism evidence="11 12">
    <name type="scientific">Marinobacter daqiaonensis</name>
    <dbReference type="NCBI Taxonomy" id="650891"/>
    <lineage>
        <taxon>Bacteria</taxon>
        <taxon>Pseudomonadati</taxon>
        <taxon>Pseudomonadota</taxon>
        <taxon>Gammaproteobacteria</taxon>
        <taxon>Pseudomonadales</taxon>
        <taxon>Marinobacteraceae</taxon>
        <taxon>Marinobacter</taxon>
    </lineage>
</organism>
<evidence type="ECO:0000256" key="9">
    <source>
        <dbReference type="ARBA" id="ARBA00023306"/>
    </source>
</evidence>
<proteinExistence type="inferred from homology"/>
<dbReference type="NCBIfam" id="TIGR02801">
    <property type="entry name" value="tolR"/>
    <property type="match status" value="1"/>
</dbReference>
<dbReference type="EMBL" id="FOYW01000001">
    <property type="protein sequence ID" value="SFR48220.1"/>
    <property type="molecule type" value="Genomic_DNA"/>
</dbReference>
<dbReference type="PANTHER" id="PTHR30558">
    <property type="entry name" value="EXBD MEMBRANE COMPONENT OF PMF-DRIVEN MACROMOLECULE IMPORT SYSTEM"/>
    <property type="match status" value="1"/>
</dbReference>
<protein>
    <recommendedName>
        <fullName evidence="10">Tol-Pal system protein TolR</fullName>
    </recommendedName>
</protein>
<dbReference type="Gene3D" id="3.30.420.270">
    <property type="match status" value="1"/>
</dbReference>
<keyword evidence="5 10" id="KW-0132">Cell division</keyword>
<comment type="similarity">
    <text evidence="2 10">Belongs to the ExbD/TolR family.</text>
</comment>
<keyword evidence="12" id="KW-1185">Reference proteome</keyword>
<evidence type="ECO:0000256" key="4">
    <source>
        <dbReference type="ARBA" id="ARBA00022519"/>
    </source>
</evidence>
<dbReference type="GO" id="GO:0005886">
    <property type="term" value="C:plasma membrane"/>
    <property type="evidence" value="ECO:0007669"/>
    <property type="project" value="UniProtKB-SubCell"/>
</dbReference>
<dbReference type="OrthoDB" id="9798629at2"/>
<evidence type="ECO:0000256" key="2">
    <source>
        <dbReference type="ARBA" id="ARBA00005811"/>
    </source>
</evidence>
<dbReference type="GO" id="GO:0051301">
    <property type="term" value="P:cell division"/>
    <property type="evidence" value="ECO:0007669"/>
    <property type="project" value="UniProtKB-UniRule"/>
</dbReference>
<dbReference type="GO" id="GO:0022857">
    <property type="term" value="F:transmembrane transporter activity"/>
    <property type="evidence" value="ECO:0007669"/>
    <property type="project" value="InterPro"/>
</dbReference>
<reference evidence="11 12" key="1">
    <citation type="submission" date="2016-10" db="EMBL/GenBank/DDBJ databases">
        <authorList>
            <person name="de Groot N.N."/>
        </authorList>
    </citation>
    <scope>NUCLEOTIDE SEQUENCE [LARGE SCALE GENOMIC DNA]</scope>
    <source>
        <strain evidence="11 12">CGMCC 1.9167</strain>
    </source>
</reference>
<evidence type="ECO:0000256" key="5">
    <source>
        <dbReference type="ARBA" id="ARBA00022618"/>
    </source>
</evidence>
<gene>
    <name evidence="10" type="primary">tolR</name>
    <name evidence="11" type="ORF">SAMN05216203_0720</name>
</gene>
<dbReference type="InterPro" id="IPR014168">
    <property type="entry name" value="Tol-Pal_TolR"/>
</dbReference>
<keyword evidence="9 10" id="KW-0131">Cell cycle</keyword>
<dbReference type="Pfam" id="PF02472">
    <property type="entry name" value="ExbD"/>
    <property type="match status" value="1"/>
</dbReference>